<keyword evidence="1" id="KW-0560">Oxidoreductase</keyword>
<dbReference type="GO" id="GO:0005737">
    <property type="term" value="C:cytoplasm"/>
    <property type="evidence" value="ECO:0007669"/>
    <property type="project" value="TreeGrafter"/>
</dbReference>
<protein>
    <submittedName>
        <fullName evidence="2">Unannotated protein</fullName>
    </submittedName>
</protein>
<proteinExistence type="predicted"/>
<dbReference type="AlphaFoldDB" id="A0A6J6PPU3"/>
<dbReference type="PRINTS" id="PR00080">
    <property type="entry name" value="SDRFAMILY"/>
</dbReference>
<dbReference type="CDD" id="cd05233">
    <property type="entry name" value="SDR_c"/>
    <property type="match status" value="1"/>
</dbReference>
<organism evidence="2">
    <name type="scientific">freshwater metagenome</name>
    <dbReference type="NCBI Taxonomy" id="449393"/>
    <lineage>
        <taxon>unclassified sequences</taxon>
        <taxon>metagenomes</taxon>
        <taxon>ecological metagenomes</taxon>
    </lineage>
</organism>
<dbReference type="PANTHER" id="PTHR44229:SF4">
    <property type="entry name" value="15-HYDROXYPROSTAGLANDIN DEHYDROGENASE [NAD(+)]"/>
    <property type="match status" value="1"/>
</dbReference>
<accession>A0A6J6PPU3</accession>
<gene>
    <name evidence="2" type="ORF">UFOPK2366_01285</name>
</gene>
<dbReference type="FunFam" id="3.40.50.720:FF:000084">
    <property type="entry name" value="Short-chain dehydrogenase reductase"/>
    <property type="match status" value="1"/>
</dbReference>
<name>A0A6J6PPU3_9ZZZZ</name>
<evidence type="ECO:0000313" key="2">
    <source>
        <dbReference type="EMBL" id="CAB4701540.1"/>
    </source>
</evidence>
<reference evidence="2" key="1">
    <citation type="submission" date="2020-05" db="EMBL/GenBank/DDBJ databases">
        <authorList>
            <person name="Chiriac C."/>
            <person name="Salcher M."/>
            <person name="Ghai R."/>
            <person name="Kavagutti S V."/>
        </authorList>
    </citation>
    <scope>NUCLEOTIDE SEQUENCE</scope>
</reference>
<dbReference type="InterPro" id="IPR002347">
    <property type="entry name" value="SDR_fam"/>
</dbReference>
<dbReference type="Pfam" id="PF00106">
    <property type="entry name" value="adh_short"/>
    <property type="match status" value="1"/>
</dbReference>
<dbReference type="PRINTS" id="PR00081">
    <property type="entry name" value="GDHRDH"/>
</dbReference>
<dbReference type="EMBL" id="CAEZXM010000249">
    <property type="protein sequence ID" value="CAB4701540.1"/>
    <property type="molecule type" value="Genomic_DNA"/>
</dbReference>
<dbReference type="PANTHER" id="PTHR44229">
    <property type="entry name" value="15-HYDROXYPROSTAGLANDIN DEHYDROGENASE [NAD(+)]"/>
    <property type="match status" value="1"/>
</dbReference>
<dbReference type="Gene3D" id="3.40.50.720">
    <property type="entry name" value="NAD(P)-binding Rossmann-like Domain"/>
    <property type="match status" value="1"/>
</dbReference>
<evidence type="ECO:0000256" key="1">
    <source>
        <dbReference type="ARBA" id="ARBA00023002"/>
    </source>
</evidence>
<dbReference type="SUPFAM" id="SSF51735">
    <property type="entry name" value="NAD(P)-binding Rossmann-fold domains"/>
    <property type="match status" value="1"/>
</dbReference>
<sequence>MQLAGKVALVTGAGAGIGRASAEAFAAGGASVVVVDLDEAAAIVTAQRIRAAEGVAVTVQADVSLAADVRRMFDEATRIFGGVDIVHNNAGLISGEPLWPDGSLERVAAVIAVNLGGVAMGTQQGIVELRKRGGGVIINTASVAALGPLPSDPVYSATKAGVVRIVESCVGFAGEGIRVNAVLPGMVDTDMTMKHTGDGTRPAAWLGPVLASTQLLGPAEIAAVVLELVRDDTAVGECRVIRNRYANDPA</sequence>
<dbReference type="InterPro" id="IPR036291">
    <property type="entry name" value="NAD(P)-bd_dom_sf"/>
</dbReference>
<dbReference type="GO" id="GO:0016616">
    <property type="term" value="F:oxidoreductase activity, acting on the CH-OH group of donors, NAD or NADP as acceptor"/>
    <property type="evidence" value="ECO:0007669"/>
    <property type="project" value="TreeGrafter"/>
</dbReference>